<evidence type="ECO:0000313" key="2">
    <source>
        <dbReference type="Proteomes" id="UP000233491"/>
    </source>
</evidence>
<dbReference type="OrthoDB" id="8667190at2"/>
<dbReference type="AlphaFoldDB" id="A0A1I4VH19"/>
<comment type="caution">
    <text evidence="1">The sequence shown here is derived from an EMBL/GenBank/DDBJ whole genome shotgun (WGS) entry which is preliminary data.</text>
</comment>
<evidence type="ECO:0000313" key="1">
    <source>
        <dbReference type="EMBL" id="PKR90118.1"/>
    </source>
</evidence>
<dbReference type="Pfam" id="PF09391">
    <property type="entry name" value="DUF2000"/>
    <property type="match status" value="1"/>
</dbReference>
<dbReference type="Proteomes" id="UP000233491">
    <property type="component" value="Unassembled WGS sequence"/>
</dbReference>
<proteinExistence type="predicted"/>
<keyword evidence="2" id="KW-1185">Reference proteome</keyword>
<protein>
    <submittedName>
        <fullName evidence="1">DUF2000 domain-containing protein</fullName>
    </submittedName>
</protein>
<dbReference type="EMBL" id="PJNW01000002">
    <property type="protein sequence ID" value="PKR90118.1"/>
    <property type="molecule type" value="Genomic_DNA"/>
</dbReference>
<organism evidence="1 2">
    <name type="scientific">Pleomorphomonas diazotrophica</name>
    <dbReference type="NCBI Taxonomy" id="1166257"/>
    <lineage>
        <taxon>Bacteria</taxon>
        <taxon>Pseudomonadati</taxon>
        <taxon>Pseudomonadota</taxon>
        <taxon>Alphaproteobacteria</taxon>
        <taxon>Hyphomicrobiales</taxon>
        <taxon>Pleomorphomonadaceae</taxon>
        <taxon>Pleomorphomonas</taxon>
    </lineage>
</organism>
<gene>
    <name evidence="1" type="ORF">CXZ10_01635</name>
</gene>
<accession>A0A1I4VH19</accession>
<dbReference type="InterPro" id="IPR023476">
    <property type="entry name" value="Pep_tRNA_hydro_II_dom_sf"/>
</dbReference>
<dbReference type="RefSeq" id="WP_101287215.1">
    <property type="nucleotide sequence ID" value="NZ_FOUQ01000011.1"/>
</dbReference>
<sequence length="138" mass="14713">MSPDHRLAIVVNPELPLGLLANTVGAIGIGLGARLPWLGNRQLSDAEGRVIDDSSILPVPILAATPEAIVALMLKAMPRGEDSALVVFPAFSRALHDYREYEALLPGKRLGDEVIDGVGLCGPTKWVKSLTGSLRLLR</sequence>
<dbReference type="SUPFAM" id="SSF102462">
    <property type="entry name" value="Peptidyl-tRNA hydrolase II"/>
    <property type="match status" value="1"/>
</dbReference>
<name>A0A1I4VH19_9HYPH</name>
<dbReference type="Gene3D" id="3.40.1490.10">
    <property type="entry name" value="Bit1"/>
    <property type="match status" value="1"/>
</dbReference>
<reference evidence="1 2" key="1">
    <citation type="submission" date="2017-12" db="EMBL/GenBank/DDBJ databases">
        <title>Anaerobic carbon monoxide metabolism by Pleomorphomonas carboxyditropha sp. nov., a new mesophilic hydrogenogenic carboxidotroph.</title>
        <authorList>
            <person name="Esquivel-Elizondo S."/>
            <person name="Krajmalnik-Brown R."/>
        </authorList>
    </citation>
    <scope>NUCLEOTIDE SEQUENCE [LARGE SCALE GENOMIC DNA]</scope>
    <source>
        <strain evidence="1 2">R5-392</strain>
    </source>
</reference>
<dbReference type="InterPro" id="IPR018988">
    <property type="entry name" value="DUF2000"/>
</dbReference>